<dbReference type="EMBL" id="JACRSU010000002">
    <property type="protein sequence ID" value="MBC8540513.1"/>
    <property type="molecule type" value="Genomic_DNA"/>
</dbReference>
<gene>
    <name evidence="2" type="ORF">H8698_05935</name>
</gene>
<proteinExistence type="predicted"/>
<evidence type="ECO:0000313" key="2">
    <source>
        <dbReference type="EMBL" id="MBC8540513.1"/>
    </source>
</evidence>
<accession>A0A926HYL0</accession>
<keyword evidence="3" id="KW-1185">Reference proteome</keyword>
<organism evidence="2 3">
    <name type="scientific">Congzhengia minquanensis</name>
    <dbReference type="NCBI Taxonomy" id="2763657"/>
    <lineage>
        <taxon>Bacteria</taxon>
        <taxon>Bacillati</taxon>
        <taxon>Bacillota</taxon>
        <taxon>Clostridia</taxon>
        <taxon>Eubacteriales</taxon>
        <taxon>Oscillospiraceae</taxon>
        <taxon>Congzhengia</taxon>
    </lineage>
</organism>
<feature type="compositionally biased region" description="Basic residues" evidence="1">
    <location>
        <begin position="39"/>
        <end position="50"/>
    </location>
</feature>
<reference evidence="2" key="1">
    <citation type="submission" date="2020-08" db="EMBL/GenBank/DDBJ databases">
        <title>Genome public.</title>
        <authorList>
            <person name="Liu C."/>
            <person name="Sun Q."/>
        </authorList>
    </citation>
    <scope>NUCLEOTIDE SEQUENCE</scope>
    <source>
        <strain evidence="2">H8</strain>
    </source>
</reference>
<comment type="caution">
    <text evidence="2">The sequence shown here is derived from an EMBL/GenBank/DDBJ whole genome shotgun (WGS) entry which is preliminary data.</text>
</comment>
<dbReference type="RefSeq" id="WP_249311693.1">
    <property type="nucleotide sequence ID" value="NZ_JACRSU010000002.1"/>
</dbReference>
<name>A0A926HYL0_9FIRM</name>
<protein>
    <submittedName>
        <fullName evidence="2">Uncharacterized protein</fullName>
    </submittedName>
</protein>
<dbReference type="AlphaFoldDB" id="A0A926HYL0"/>
<dbReference type="Proteomes" id="UP000611762">
    <property type="component" value="Unassembled WGS sequence"/>
</dbReference>
<sequence length="50" mass="5531">MAKKGMRRYQPGDIHGGRNHNEDDKPKNDVPPVPEIQGKAKHGNKKAGPM</sequence>
<feature type="region of interest" description="Disordered" evidence="1">
    <location>
        <begin position="1"/>
        <end position="50"/>
    </location>
</feature>
<feature type="compositionally biased region" description="Basic and acidic residues" evidence="1">
    <location>
        <begin position="15"/>
        <end position="28"/>
    </location>
</feature>
<evidence type="ECO:0000256" key="1">
    <source>
        <dbReference type="SAM" id="MobiDB-lite"/>
    </source>
</evidence>
<evidence type="ECO:0000313" key="3">
    <source>
        <dbReference type="Proteomes" id="UP000611762"/>
    </source>
</evidence>